<dbReference type="InterPro" id="IPR051088">
    <property type="entry name" value="PTS_Sugar-EIIC/EIIB"/>
</dbReference>
<dbReference type="RefSeq" id="WP_254006456.1">
    <property type="nucleotide sequence ID" value="NZ_OW659477.1"/>
</dbReference>
<dbReference type="GO" id="GO:0009401">
    <property type="term" value="P:phosphoenolpyruvate-dependent sugar phosphotransferase system"/>
    <property type="evidence" value="ECO:0007669"/>
    <property type="project" value="InterPro"/>
</dbReference>
<dbReference type="PANTHER" id="PTHR33989">
    <property type="match status" value="1"/>
</dbReference>
<feature type="transmembrane region" description="Helical" evidence="9">
    <location>
        <begin position="396"/>
        <end position="429"/>
    </location>
</feature>
<dbReference type="GO" id="GO:0008982">
    <property type="term" value="F:protein-N(PI)-phosphohistidine-sugar phosphotransferase activity"/>
    <property type="evidence" value="ECO:0007669"/>
    <property type="project" value="UniProtKB-UniRule"/>
</dbReference>
<protein>
    <recommendedName>
        <fullName evidence="8">Permease IIC component</fullName>
    </recommendedName>
</protein>
<dbReference type="PROSITE" id="PS51105">
    <property type="entry name" value="PTS_EIIC_TYPE_3"/>
    <property type="match status" value="1"/>
</dbReference>
<feature type="transmembrane region" description="Helical" evidence="9">
    <location>
        <begin position="78"/>
        <end position="98"/>
    </location>
</feature>
<evidence type="ECO:0000313" key="14">
    <source>
        <dbReference type="Proteomes" id="UP001154111"/>
    </source>
</evidence>
<evidence type="ECO:0000256" key="3">
    <source>
        <dbReference type="ARBA" id="ARBA00022475"/>
    </source>
</evidence>
<comment type="subcellular location">
    <subcellularLocation>
        <location evidence="1">Cell membrane</location>
        <topology evidence="1">Multi-pass membrane protein</topology>
    </subcellularLocation>
</comment>
<feature type="transmembrane region" description="Helical" evidence="9">
    <location>
        <begin position="31"/>
        <end position="52"/>
    </location>
</feature>
<dbReference type="Proteomes" id="UP001154095">
    <property type="component" value="Chromosome"/>
</dbReference>
<feature type="domain" description="PTS EIIC type-3" evidence="10">
    <location>
        <begin position="8"/>
        <end position="426"/>
    </location>
</feature>
<dbReference type="EMBL" id="OW659477">
    <property type="protein sequence ID" value="CAH2762391.1"/>
    <property type="molecule type" value="Genomic_DNA"/>
</dbReference>
<dbReference type="PANTHER" id="PTHR33989:SF4">
    <property type="entry name" value="PTS SYSTEM N,N'-DIACETYLCHITOBIOSE-SPECIFIC EIIC COMPONENT"/>
    <property type="match status" value="1"/>
</dbReference>
<evidence type="ECO:0000256" key="6">
    <source>
        <dbReference type="ARBA" id="ARBA00022989"/>
    </source>
</evidence>
<name>A0AAU9VGJ6_9FIRM</name>
<dbReference type="AlphaFoldDB" id="A0AAU9VGJ6"/>
<evidence type="ECO:0000313" key="12">
    <source>
        <dbReference type="EMBL" id="CAH2762391.1"/>
    </source>
</evidence>
<feature type="transmembrane region" description="Helical" evidence="9">
    <location>
        <begin position="189"/>
        <end position="209"/>
    </location>
</feature>
<accession>A0AAU9VGJ6</accession>
<keyword evidence="4 8" id="KW-0762">Sugar transport</keyword>
<evidence type="ECO:0000256" key="7">
    <source>
        <dbReference type="ARBA" id="ARBA00023136"/>
    </source>
</evidence>
<gene>
    <name evidence="12" type="primary">chbC</name>
    <name evidence="12" type="ORF">ERYAMS2_01180</name>
    <name evidence="11" type="ORF">ERYAMS_00886</name>
</gene>
<feature type="transmembrane region" description="Helical" evidence="9">
    <location>
        <begin position="230"/>
        <end position="253"/>
    </location>
</feature>
<keyword evidence="2 8" id="KW-0813">Transport</keyword>
<feature type="transmembrane region" description="Helical" evidence="9">
    <location>
        <begin position="151"/>
        <end position="169"/>
    </location>
</feature>
<sequence>MEKLTSWMEEHFVPIAIKIGSQKHLVAIRDAFISIMPITMAGSVAVLLNALVRDLPAKFGADGITDAFSWLIGINGNIWFGTLAILALVFAFAIGYQLSKAYDVDPLAGGLISLASFIVVTPQVASIDVAGLAEPVVGWGFIGIGYMDAKGLFTALIVGFIATIIYAKLMNKNITIKLPDQVPPAVSRAFASIIPGCVALYTVGTLAYLTSTFFDASVGDLILKYVQMPFLNVSQGLGSVIFVTMSVSVFWFFGLHGTNVLAPALDGVYKVALTANTNAYNAALSAENLPYLWTRGSFDAFAWMGGAGCTLGLIIALLIFSKREENRAVAKLSAPMGLFNINEPVIFGLPIVLNPIYLIPWILVPTILVTIAYLSTSAGIVPPVFLEVPWVMPPILYAWMATGFSFSAALLALINLVIGTAIWAVFVLVANKIDYTETQE</sequence>
<organism evidence="12 14">
    <name type="scientific">Erysipelothrix amsterdamensis</name>
    <dbReference type="NCBI Taxonomy" id="2929157"/>
    <lineage>
        <taxon>Bacteria</taxon>
        <taxon>Bacillati</taxon>
        <taxon>Bacillota</taxon>
        <taxon>Erysipelotrichia</taxon>
        <taxon>Erysipelotrichales</taxon>
        <taxon>Erysipelotrichaceae</taxon>
        <taxon>Erysipelothrix</taxon>
    </lineage>
</organism>
<dbReference type="EMBL" id="OW659496">
    <property type="protein sequence ID" value="CAH2762363.1"/>
    <property type="molecule type" value="Genomic_DNA"/>
</dbReference>
<evidence type="ECO:0000256" key="5">
    <source>
        <dbReference type="ARBA" id="ARBA00022692"/>
    </source>
</evidence>
<dbReference type="GO" id="GO:1902815">
    <property type="term" value="P:N,N'-diacetylchitobiose import"/>
    <property type="evidence" value="ECO:0007669"/>
    <property type="project" value="TreeGrafter"/>
</dbReference>
<keyword evidence="5 9" id="KW-0812">Transmembrane</keyword>
<evidence type="ECO:0000256" key="9">
    <source>
        <dbReference type="SAM" id="Phobius"/>
    </source>
</evidence>
<keyword evidence="7 8" id="KW-0472">Membrane</keyword>
<feature type="transmembrane region" description="Helical" evidence="9">
    <location>
        <begin position="110"/>
        <end position="130"/>
    </location>
</feature>
<keyword evidence="6 9" id="KW-1133">Transmembrane helix</keyword>
<dbReference type="InterPro" id="IPR003352">
    <property type="entry name" value="PTS_EIIC"/>
</dbReference>
<evidence type="ECO:0000256" key="4">
    <source>
        <dbReference type="ARBA" id="ARBA00022597"/>
    </source>
</evidence>
<evidence type="ECO:0000256" key="8">
    <source>
        <dbReference type="PIRNR" id="PIRNR006351"/>
    </source>
</evidence>
<feature type="transmembrane region" description="Helical" evidence="9">
    <location>
        <begin position="300"/>
        <end position="320"/>
    </location>
</feature>
<dbReference type="GO" id="GO:0005886">
    <property type="term" value="C:plasma membrane"/>
    <property type="evidence" value="ECO:0007669"/>
    <property type="project" value="UniProtKB-SubCell"/>
</dbReference>
<reference evidence="12" key="1">
    <citation type="submission" date="2022-04" db="EMBL/GenBank/DDBJ databases">
        <authorList>
            <person name="Forde T."/>
        </authorList>
    </citation>
    <scope>NUCLEOTIDE SEQUENCE</scope>
    <source>
        <strain evidence="12">A18Y016a</strain>
        <strain evidence="11">A18Y020d</strain>
    </source>
</reference>
<dbReference type="Proteomes" id="UP001154111">
    <property type="component" value="Chromosome"/>
</dbReference>
<evidence type="ECO:0000256" key="2">
    <source>
        <dbReference type="ARBA" id="ARBA00022448"/>
    </source>
</evidence>
<dbReference type="InterPro" id="IPR004796">
    <property type="entry name" value="PTS_IIC_cello"/>
</dbReference>
<dbReference type="InterPro" id="IPR004501">
    <property type="entry name" value="PTS_EIIC_3"/>
</dbReference>
<proteinExistence type="predicted"/>
<evidence type="ECO:0000256" key="1">
    <source>
        <dbReference type="ARBA" id="ARBA00004651"/>
    </source>
</evidence>
<dbReference type="PIRSF" id="PIRSF006351">
    <property type="entry name" value="PTS_EIIC-Cellobiose"/>
    <property type="match status" value="1"/>
</dbReference>
<evidence type="ECO:0000259" key="10">
    <source>
        <dbReference type="PROSITE" id="PS51105"/>
    </source>
</evidence>
<keyword evidence="13" id="KW-1185">Reference proteome</keyword>
<keyword evidence="3 8" id="KW-1003">Cell membrane</keyword>
<evidence type="ECO:0000313" key="11">
    <source>
        <dbReference type="EMBL" id="CAH2762363.1"/>
    </source>
</evidence>
<evidence type="ECO:0000313" key="13">
    <source>
        <dbReference type="Proteomes" id="UP001154095"/>
    </source>
</evidence>
<dbReference type="NCBIfam" id="TIGR00410">
    <property type="entry name" value="lacE"/>
    <property type="match status" value="1"/>
</dbReference>
<dbReference type="Pfam" id="PF02378">
    <property type="entry name" value="PTS_EIIC"/>
    <property type="match status" value="1"/>
</dbReference>
<comment type="function">
    <text evidence="8">The phosphoenolpyruvate-dependent sugar phosphotransferase system (PTS), a major carbohydrate active -transport system, catalyzes the phosphorylation of incoming sugar substrates concomitant with their translocation across the cell membrane.</text>
</comment>